<dbReference type="AlphaFoldDB" id="A0A6M5Z3H2"/>
<name>A0A6M5Z3H2_9BACT</name>
<dbReference type="PIRSF" id="PIRSF035170">
    <property type="entry name" value="HD_phosphohydro"/>
    <property type="match status" value="1"/>
</dbReference>
<dbReference type="Gene3D" id="1.10.3210.10">
    <property type="entry name" value="Hypothetical protein af1432"/>
    <property type="match status" value="1"/>
</dbReference>
<dbReference type="InterPro" id="IPR009218">
    <property type="entry name" value="HD_phosphohydro"/>
</dbReference>
<dbReference type="Proteomes" id="UP000503447">
    <property type="component" value="Chromosome"/>
</dbReference>
<evidence type="ECO:0000313" key="1">
    <source>
        <dbReference type="EMBL" id="QJX00958.1"/>
    </source>
</evidence>
<reference evidence="2" key="1">
    <citation type="submission" date="2020-05" db="EMBL/GenBank/DDBJ databases">
        <title>Frigoriglobus tundricola gen. nov., sp. nov., a psychrotolerant cellulolytic planctomycete of the family Gemmataceae with two divergent copies of 16S rRNA gene.</title>
        <authorList>
            <person name="Kulichevskaya I.S."/>
            <person name="Ivanova A.A."/>
            <person name="Naumoff D.G."/>
            <person name="Beletsky A.V."/>
            <person name="Rijpstra W.I.C."/>
            <person name="Sinninghe Damste J.S."/>
            <person name="Mardanov A.V."/>
            <person name="Ravin N.V."/>
            <person name="Dedysh S.N."/>
        </authorList>
    </citation>
    <scope>NUCLEOTIDE SEQUENCE [LARGE SCALE GENOMIC DNA]</scope>
    <source>
        <strain evidence="2">PL17</strain>
    </source>
</reference>
<proteinExistence type="predicted"/>
<dbReference type="PANTHER" id="PTHR21174:SF0">
    <property type="entry name" value="HD PHOSPHOHYDROLASE FAMILY PROTEIN-RELATED"/>
    <property type="match status" value="1"/>
</dbReference>
<keyword evidence="2" id="KW-1185">Reference proteome</keyword>
<gene>
    <name evidence="1" type="ORF">FTUN_8596</name>
</gene>
<evidence type="ECO:0008006" key="3">
    <source>
        <dbReference type="Google" id="ProtNLM"/>
    </source>
</evidence>
<dbReference type="EMBL" id="CP053452">
    <property type="protein sequence ID" value="QJX00958.1"/>
    <property type="molecule type" value="Genomic_DNA"/>
</dbReference>
<organism evidence="1 2">
    <name type="scientific">Frigoriglobus tundricola</name>
    <dbReference type="NCBI Taxonomy" id="2774151"/>
    <lineage>
        <taxon>Bacteria</taxon>
        <taxon>Pseudomonadati</taxon>
        <taxon>Planctomycetota</taxon>
        <taxon>Planctomycetia</taxon>
        <taxon>Gemmatales</taxon>
        <taxon>Gemmataceae</taxon>
        <taxon>Frigoriglobus</taxon>
    </lineage>
</organism>
<accession>A0A6M5Z3H2</accession>
<dbReference type="PANTHER" id="PTHR21174">
    <property type="match status" value="1"/>
</dbReference>
<dbReference type="KEGG" id="ftj:FTUN_8596"/>
<evidence type="ECO:0000313" key="2">
    <source>
        <dbReference type="Proteomes" id="UP000503447"/>
    </source>
</evidence>
<dbReference type="RefSeq" id="WP_171475600.1">
    <property type="nucleotide sequence ID" value="NZ_CP053452.2"/>
</dbReference>
<sequence>MVSPERLESMQKAWLHVLEAYRVAPADAFPVFDVLVAAYTARERHYHNLEHLGEMFKVVERLAGIVEDPNALRLAIWFHDAVYDARAKDNERRSGELAVDLLGPIGVPASTIDRIVGMIWATAHTADAPAGRDTQVLLDADLAILGAAEERYARYAADIRKEYDWVPDADYRAGRAAVLNRFLAAPRIYNTGIMFEEGEQRARANLRGELAQLQSPRGTSAN</sequence>
<dbReference type="SUPFAM" id="SSF109604">
    <property type="entry name" value="HD-domain/PDEase-like"/>
    <property type="match status" value="1"/>
</dbReference>
<protein>
    <recommendedName>
        <fullName evidence="3">N-methyl-D-aspartate receptor NMDAR2C subunit</fullName>
    </recommendedName>
</protein>